<accession>A0ABS1IWB4</accession>
<gene>
    <name evidence="2" type="ORF">I2494_20060</name>
</gene>
<feature type="transmembrane region" description="Helical" evidence="1">
    <location>
        <begin position="28"/>
        <end position="49"/>
    </location>
</feature>
<evidence type="ECO:0000313" key="3">
    <source>
        <dbReference type="Proteomes" id="UP001296921"/>
    </source>
</evidence>
<keyword evidence="1" id="KW-0812">Transmembrane</keyword>
<evidence type="ECO:0000313" key="2">
    <source>
        <dbReference type="EMBL" id="MBK5145967.1"/>
    </source>
</evidence>
<reference evidence="2 3" key="1">
    <citation type="submission" date="2020-11" db="EMBL/GenBank/DDBJ databases">
        <title>Insectihabitans protaetiae gen. nov. sp. nov. and Insectihabitans allomyrinae sp. nov., isolated from larvae of Protaetia brevitarsis seulensis and Allomyrina dichotoma, respectively.</title>
        <authorList>
            <person name="Lee S.D."/>
            <person name="Byeon Y.-S."/>
            <person name="Kim S.-M."/>
            <person name="Yang H.L."/>
            <person name="Kim I.S."/>
        </authorList>
    </citation>
    <scope>NUCLEOTIDE SEQUENCE [LARGE SCALE GENOMIC DNA]</scope>
    <source>
        <strain evidence="2 3">BWR-B9</strain>
    </source>
</reference>
<protein>
    <submittedName>
        <fullName evidence="2">Uncharacterized protein</fullName>
    </submittedName>
</protein>
<dbReference type="Proteomes" id="UP001296921">
    <property type="component" value="Unassembled WGS sequence"/>
</dbReference>
<keyword evidence="1" id="KW-1133">Transmembrane helix</keyword>
<comment type="caution">
    <text evidence="2">The sequence shown here is derived from an EMBL/GenBank/DDBJ whole genome shotgun (WGS) entry which is preliminary data.</text>
</comment>
<evidence type="ECO:0000256" key="1">
    <source>
        <dbReference type="SAM" id="Phobius"/>
    </source>
</evidence>
<sequence>MKPSFKYGLTGEDILHYRHRKTSLIDRVTIWIAAIGLIILAMLGMLGGMA</sequence>
<dbReference type="RefSeq" id="WP_218468718.1">
    <property type="nucleotide sequence ID" value="NZ_JADRCR010000019.1"/>
</dbReference>
<proteinExistence type="predicted"/>
<organism evidence="2 3">
    <name type="scientific">Limnobaculum allomyrinae</name>
    <dbReference type="NCBI Taxonomy" id="2791986"/>
    <lineage>
        <taxon>Bacteria</taxon>
        <taxon>Pseudomonadati</taxon>
        <taxon>Pseudomonadota</taxon>
        <taxon>Gammaproteobacteria</taxon>
        <taxon>Enterobacterales</taxon>
        <taxon>Budviciaceae</taxon>
        <taxon>Limnobaculum</taxon>
    </lineage>
</organism>
<keyword evidence="3" id="KW-1185">Reference proteome</keyword>
<dbReference type="EMBL" id="JADRCR010000019">
    <property type="protein sequence ID" value="MBK5145967.1"/>
    <property type="molecule type" value="Genomic_DNA"/>
</dbReference>
<name>A0ABS1IWB4_9GAMM</name>
<keyword evidence="1" id="KW-0472">Membrane</keyword>